<evidence type="ECO:0000256" key="4">
    <source>
        <dbReference type="SAM" id="Phobius"/>
    </source>
</evidence>
<dbReference type="AlphaFoldDB" id="A0A127VEK2"/>
<keyword evidence="7" id="KW-1185">Reference proteome</keyword>
<reference evidence="6 7" key="1">
    <citation type="submission" date="2016-03" db="EMBL/GenBank/DDBJ databases">
        <title>Complete genome sequence of Pedobacter cryoconitis PAMC 27485.</title>
        <authorList>
            <person name="Lee J."/>
            <person name="Kim O.-S."/>
        </authorList>
    </citation>
    <scope>NUCLEOTIDE SEQUENCE [LARGE SCALE GENOMIC DNA]</scope>
    <source>
        <strain evidence="6 7">PAMC 27485</strain>
    </source>
</reference>
<dbReference type="GO" id="GO:0005975">
    <property type="term" value="P:carbohydrate metabolic process"/>
    <property type="evidence" value="ECO:0007669"/>
    <property type="project" value="InterPro"/>
</dbReference>
<dbReference type="Pfam" id="PF01370">
    <property type="entry name" value="Epimerase"/>
    <property type="match status" value="1"/>
</dbReference>
<evidence type="ECO:0000259" key="5">
    <source>
        <dbReference type="Pfam" id="PF01370"/>
    </source>
</evidence>
<dbReference type="PATRIC" id="fig|188932.3.peg.2962"/>
<dbReference type="PANTHER" id="PTHR43103">
    <property type="entry name" value="NUCLEOSIDE-DIPHOSPHATE-SUGAR EPIMERASE"/>
    <property type="match status" value="1"/>
</dbReference>
<sequence>MKKKEIIVVTGSAGFIGSCLVGFLNKEGFENLLLVDDFSAEAKQNNLKNKKYLERIDREFFFDWLATFNDKISCFIHLGAKTDTTEFDYRVHEYFNVEYSERVWKYCTDKNIPLIYASSAATYGANEQEFNDDHTKVFGLKPLNPYGISKNEFDKWALKQEKTPSKWIGLKFFNVYGPNEYHKGKMASMVYHAFNQINHSGTVQLFKSCHPGFSDGQQVRDFIYVKDILKVIYWLMINDSAGNGLYNLGTGNARSFKDLTESTFESIARHPNIKYIEMPVNMQDKYQYYTKADMRKLGAAGYKDRFYTVEEGVKDYVENYLIPGEYY</sequence>
<keyword evidence="4" id="KW-1133">Transmembrane helix</keyword>
<evidence type="ECO:0000256" key="1">
    <source>
        <dbReference type="ARBA" id="ARBA00022857"/>
    </source>
</evidence>
<dbReference type="GO" id="GO:0050661">
    <property type="term" value="F:NADP binding"/>
    <property type="evidence" value="ECO:0007669"/>
    <property type="project" value="InterPro"/>
</dbReference>
<name>A0A127VEK2_9SPHI</name>
<dbReference type="Proteomes" id="UP000071561">
    <property type="component" value="Chromosome"/>
</dbReference>
<dbReference type="PROSITE" id="PS51257">
    <property type="entry name" value="PROKAR_LIPOPROTEIN"/>
    <property type="match status" value="1"/>
</dbReference>
<feature type="transmembrane region" description="Helical" evidence="4">
    <location>
        <begin position="6"/>
        <end position="24"/>
    </location>
</feature>
<dbReference type="InterPro" id="IPR011912">
    <property type="entry name" value="Heptose_epim"/>
</dbReference>
<dbReference type="NCBIfam" id="TIGR02197">
    <property type="entry name" value="heptose_epim"/>
    <property type="match status" value="1"/>
</dbReference>
<evidence type="ECO:0000256" key="3">
    <source>
        <dbReference type="ARBA" id="ARBA00023277"/>
    </source>
</evidence>
<organism evidence="6 7">
    <name type="scientific">Pedobacter cryoconitis</name>
    <dbReference type="NCBI Taxonomy" id="188932"/>
    <lineage>
        <taxon>Bacteria</taxon>
        <taxon>Pseudomonadati</taxon>
        <taxon>Bacteroidota</taxon>
        <taxon>Sphingobacteriia</taxon>
        <taxon>Sphingobacteriales</taxon>
        <taxon>Sphingobacteriaceae</taxon>
        <taxon>Pedobacter</taxon>
    </lineage>
</organism>
<dbReference type="RefSeq" id="WP_232324599.1">
    <property type="nucleotide sequence ID" value="NZ_CP014504.1"/>
</dbReference>
<proteinExistence type="predicted"/>
<dbReference type="InterPro" id="IPR001509">
    <property type="entry name" value="Epimerase_deHydtase"/>
</dbReference>
<evidence type="ECO:0000256" key="2">
    <source>
        <dbReference type="ARBA" id="ARBA00023235"/>
    </source>
</evidence>
<keyword evidence="4" id="KW-0812">Transmembrane</keyword>
<dbReference type="InterPro" id="IPR036291">
    <property type="entry name" value="NAD(P)-bd_dom_sf"/>
</dbReference>
<accession>A0A127VEK2</accession>
<keyword evidence="2" id="KW-0413">Isomerase</keyword>
<dbReference type="GO" id="GO:0008712">
    <property type="term" value="F:ADP-glyceromanno-heptose 6-epimerase activity"/>
    <property type="evidence" value="ECO:0007669"/>
    <property type="project" value="InterPro"/>
</dbReference>
<keyword evidence="4" id="KW-0472">Membrane</keyword>
<dbReference type="Gene3D" id="3.90.25.10">
    <property type="entry name" value="UDP-galactose 4-epimerase, domain 1"/>
    <property type="match status" value="1"/>
</dbReference>
<dbReference type="PANTHER" id="PTHR43103:SF3">
    <property type="entry name" value="ADP-L-GLYCERO-D-MANNO-HEPTOSE-6-EPIMERASE"/>
    <property type="match status" value="1"/>
</dbReference>
<protein>
    <submittedName>
        <fullName evidence="6">ADP-glyceromanno-heptose 6-epimerase</fullName>
    </submittedName>
</protein>
<evidence type="ECO:0000313" key="6">
    <source>
        <dbReference type="EMBL" id="AMP99719.1"/>
    </source>
</evidence>
<gene>
    <name evidence="6" type="ORF">AY601_2841</name>
</gene>
<dbReference type="EMBL" id="CP014504">
    <property type="protein sequence ID" value="AMP99719.1"/>
    <property type="molecule type" value="Genomic_DNA"/>
</dbReference>
<dbReference type="KEGG" id="pcm:AY601_2841"/>
<keyword evidence="3" id="KW-0119">Carbohydrate metabolism</keyword>
<keyword evidence="1" id="KW-0521">NADP</keyword>
<evidence type="ECO:0000313" key="7">
    <source>
        <dbReference type="Proteomes" id="UP000071561"/>
    </source>
</evidence>
<dbReference type="Gene3D" id="3.40.50.720">
    <property type="entry name" value="NAD(P)-binding Rossmann-like Domain"/>
    <property type="match status" value="1"/>
</dbReference>
<dbReference type="SUPFAM" id="SSF51735">
    <property type="entry name" value="NAD(P)-binding Rossmann-fold domains"/>
    <property type="match status" value="1"/>
</dbReference>
<feature type="domain" description="NAD-dependent epimerase/dehydratase" evidence="5">
    <location>
        <begin position="7"/>
        <end position="249"/>
    </location>
</feature>